<name>A0ABQ6PJ58_9BACT</name>
<accession>A0ABQ6PJ58</accession>
<comment type="caution">
    <text evidence="2">The sequence shown here is derived from an EMBL/GenBank/DDBJ whole genome shotgun (WGS) entry which is preliminary data.</text>
</comment>
<feature type="transmembrane region" description="Helical" evidence="1">
    <location>
        <begin position="39"/>
        <end position="57"/>
    </location>
</feature>
<protein>
    <submittedName>
        <fullName evidence="2">Uncharacterized protein</fullName>
    </submittedName>
</protein>
<dbReference type="EMBL" id="BTPD01000001">
    <property type="protein sequence ID" value="GMQ27522.1"/>
    <property type="molecule type" value="Genomic_DNA"/>
</dbReference>
<keyword evidence="1" id="KW-0812">Transmembrane</keyword>
<evidence type="ECO:0000313" key="2">
    <source>
        <dbReference type="EMBL" id="GMQ27522.1"/>
    </source>
</evidence>
<organism evidence="2 3">
    <name type="scientific">Algoriphagus confluentis</name>
    <dbReference type="NCBI Taxonomy" id="1697556"/>
    <lineage>
        <taxon>Bacteria</taxon>
        <taxon>Pseudomonadati</taxon>
        <taxon>Bacteroidota</taxon>
        <taxon>Cytophagia</taxon>
        <taxon>Cytophagales</taxon>
        <taxon>Cyclobacteriaceae</taxon>
        <taxon>Algoriphagus</taxon>
    </lineage>
</organism>
<keyword evidence="1" id="KW-1133">Transmembrane helix</keyword>
<keyword evidence="3" id="KW-1185">Reference proteome</keyword>
<dbReference type="Proteomes" id="UP001338309">
    <property type="component" value="Unassembled WGS sequence"/>
</dbReference>
<evidence type="ECO:0000313" key="3">
    <source>
        <dbReference type="Proteomes" id="UP001338309"/>
    </source>
</evidence>
<proteinExistence type="predicted"/>
<reference evidence="2 3" key="1">
    <citation type="submission" date="2023-08" db="EMBL/GenBank/DDBJ databases">
        <title>Draft genome sequence of Algoriphagus confluentis.</title>
        <authorList>
            <person name="Takatani N."/>
            <person name="Hosokawa M."/>
            <person name="Sawabe T."/>
        </authorList>
    </citation>
    <scope>NUCLEOTIDE SEQUENCE [LARGE SCALE GENOMIC DNA]</scope>
    <source>
        <strain evidence="2 3">NBRC 111222</strain>
    </source>
</reference>
<gene>
    <name evidence="2" type="ORF">Aconfl_01640</name>
</gene>
<sequence length="59" mass="6852">MQALVQHVVVLRAFSFSFSEMGEQNSFFLYRKIKTKTIVWHYSFPSILKGIFILPLVSA</sequence>
<keyword evidence="1" id="KW-0472">Membrane</keyword>
<evidence type="ECO:0000256" key="1">
    <source>
        <dbReference type="SAM" id="Phobius"/>
    </source>
</evidence>